<feature type="signal peptide" evidence="1">
    <location>
        <begin position="1"/>
        <end position="26"/>
    </location>
</feature>
<accession>A0AAD9U1C7</accession>
<feature type="chain" id="PRO_5042031074" description="GST N-terminal domain-containing protein" evidence="1">
    <location>
        <begin position="27"/>
        <end position="70"/>
    </location>
</feature>
<name>A0AAD9U1C7_9ROSI</name>
<evidence type="ECO:0000313" key="4">
    <source>
        <dbReference type="Proteomes" id="UP001280121"/>
    </source>
</evidence>
<dbReference type="PROSITE" id="PS50404">
    <property type="entry name" value="GST_NTER"/>
    <property type="match status" value="1"/>
</dbReference>
<evidence type="ECO:0000259" key="2">
    <source>
        <dbReference type="PROSITE" id="PS50404"/>
    </source>
</evidence>
<dbReference type="InterPro" id="IPR036249">
    <property type="entry name" value="Thioredoxin-like_sf"/>
</dbReference>
<comment type="caution">
    <text evidence="3">The sequence shown here is derived from an EMBL/GenBank/DDBJ whole genome shotgun (WGS) entry which is preliminary data.</text>
</comment>
<feature type="domain" description="GST N-terminal" evidence="2">
    <location>
        <begin position="5"/>
        <end position="70"/>
    </location>
</feature>
<gene>
    <name evidence="3" type="ORF">Ddye_021271</name>
</gene>
<evidence type="ECO:0000313" key="3">
    <source>
        <dbReference type="EMBL" id="KAK2646076.1"/>
    </source>
</evidence>
<organism evidence="3 4">
    <name type="scientific">Dipteronia dyeriana</name>
    <dbReference type="NCBI Taxonomy" id="168575"/>
    <lineage>
        <taxon>Eukaryota</taxon>
        <taxon>Viridiplantae</taxon>
        <taxon>Streptophyta</taxon>
        <taxon>Embryophyta</taxon>
        <taxon>Tracheophyta</taxon>
        <taxon>Spermatophyta</taxon>
        <taxon>Magnoliopsida</taxon>
        <taxon>eudicotyledons</taxon>
        <taxon>Gunneridae</taxon>
        <taxon>Pentapetalae</taxon>
        <taxon>rosids</taxon>
        <taxon>malvids</taxon>
        <taxon>Sapindales</taxon>
        <taxon>Sapindaceae</taxon>
        <taxon>Hippocastanoideae</taxon>
        <taxon>Acereae</taxon>
        <taxon>Dipteronia</taxon>
    </lineage>
</organism>
<sequence length="70" mass="7582">MSSSTMIKVHGMALATCTARVLLCLAEKGLDYELVPVDVAVGEHKQQPCLLMIEDDDGETVMIDDGDDRS</sequence>
<dbReference type="Pfam" id="PF02798">
    <property type="entry name" value="GST_N"/>
    <property type="match status" value="1"/>
</dbReference>
<dbReference type="EMBL" id="JANJYI010000006">
    <property type="protein sequence ID" value="KAK2646076.1"/>
    <property type="molecule type" value="Genomic_DNA"/>
</dbReference>
<keyword evidence="1" id="KW-0732">Signal</keyword>
<keyword evidence="4" id="KW-1185">Reference proteome</keyword>
<dbReference type="Gene3D" id="3.40.30.10">
    <property type="entry name" value="Glutaredoxin"/>
    <property type="match status" value="1"/>
</dbReference>
<dbReference type="SUPFAM" id="SSF52833">
    <property type="entry name" value="Thioredoxin-like"/>
    <property type="match status" value="1"/>
</dbReference>
<dbReference type="InterPro" id="IPR004045">
    <property type="entry name" value="Glutathione_S-Trfase_N"/>
</dbReference>
<protein>
    <recommendedName>
        <fullName evidence="2">GST N-terminal domain-containing protein</fullName>
    </recommendedName>
</protein>
<proteinExistence type="predicted"/>
<evidence type="ECO:0000256" key="1">
    <source>
        <dbReference type="SAM" id="SignalP"/>
    </source>
</evidence>
<reference evidence="3" key="1">
    <citation type="journal article" date="2023" name="Plant J.">
        <title>Genome sequences and population genomics provide insights into the demographic history, inbreeding, and mutation load of two 'living fossil' tree species of Dipteronia.</title>
        <authorList>
            <person name="Feng Y."/>
            <person name="Comes H.P."/>
            <person name="Chen J."/>
            <person name="Zhu S."/>
            <person name="Lu R."/>
            <person name="Zhang X."/>
            <person name="Li P."/>
            <person name="Qiu J."/>
            <person name="Olsen K.M."/>
            <person name="Qiu Y."/>
        </authorList>
    </citation>
    <scope>NUCLEOTIDE SEQUENCE</scope>
    <source>
        <strain evidence="3">KIB01</strain>
    </source>
</reference>
<dbReference type="Proteomes" id="UP001280121">
    <property type="component" value="Unassembled WGS sequence"/>
</dbReference>
<dbReference type="AlphaFoldDB" id="A0AAD9U1C7"/>